<keyword evidence="2" id="KW-1185">Reference proteome</keyword>
<name>A0ABX7N5H1_9BACT</name>
<dbReference type="RefSeq" id="WP_206715785.1">
    <property type="nucleotide sequence ID" value="NZ_CP071091.1"/>
</dbReference>
<evidence type="ECO:0000313" key="2">
    <source>
        <dbReference type="Proteomes" id="UP000663090"/>
    </source>
</evidence>
<gene>
    <name evidence="1" type="ORF">JY572_37700</name>
</gene>
<organism evidence="1 2">
    <name type="scientific">Myxococcus landrumensis</name>
    <dbReference type="NCBI Taxonomy" id="2813577"/>
    <lineage>
        <taxon>Bacteria</taxon>
        <taxon>Pseudomonadati</taxon>
        <taxon>Myxococcota</taxon>
        <taxon>Myxococcia</taxon>
        <taxon>Myxococcales</taxon>
        <taxon>Cystobacterineae</taxon>
        <taxon>Myxococcaceae</taxon>
        <taxon>Myxococcus</taxon>
    </lineage>
</organism>
<reference evidence="1 2" key="1">
    <citation type="submission" date="2021-02" db="EMBL/GenBank/DDBJ databases">
        <title>De Novo genome assembly of isolated myxobacteria.</title>
        <authorList>
            <person name="Stevens D.C."/>
        </authorList>
    </citation>
    <scope>NUCLEOTIDE SEQUENCE [LARGE SCALE GENOMIC DNA]</scope>
    <source>
        <strain evidence="1 2">SCHIC003</strain>
    </source>
</reference>
<proteinExistence type="predicted"/>
<protein>
    <submittedName>
        <fullName evidence="1">YdeI/OmpD-associated family protein</fullName>
    </submittedName>
</protein>
<dbReference type="EMBL" id="CP071091">
    <property type="protein sequence ID" value="QSQ13991.1"/>
    <property type="molecule type" value="Genomic_DNA"/>
</dbReference>
<evidence type="ECO:0000313" key="1">
    <source>
        <dbReference type="EMBL" id="QSQ13991.1"/>
    </source>
</evidence>
<dbReference type="Proteomes" id="UP000663090">
    <property type="component" value="Chromosome"/>
</dbReference>
<dbReference type="Pfam" id="PF13376">
    <property type="entry name" value="OmdA"/>
    <property type="match status" value="1"/>
</dbReference>
<accession>A0ABX7N5H1</accession>
<sequence length="208" mass="22673">MARAERRSVEAAPTRTFRGAAEFEAWLDAHGGAPAGVWLKLAKKGTGIASLTDDEAVDVGLCFGWISGQRKSLDERFYLQKYVPRRPRSRWSCVNVRKVEVLLAQGRMRPSGLAEVEAAQADGRWAAAYESQRNATVPDDLSAVLAANPGAARAFEALGRTRRYALILDVVTARTEAGRANHLRRVVESLESATASEGRRPKRAARAG</sequence>